<dbReference type="CDD" id="cd02799">
    <property type="entry name" value="tRNA_bind_EMAP-II_like"/>
    <property type="match status" value="1"/>
</dbReference>
<feature type="compositionally biased region" description="Low complexity" evidence="4">
    <location>
        <begin position="66"/>
        <end position="84"/>
    </location>
</feature>
<dbReference type="InterPro" id="IPR012340">
    <property type="entry name" value="NA-bd_OB-fold"/>
</dbReference>
<name>A0A7T8HFF4_CALRO</name>
<keyword evidence="2 3" id="KW-0694">RNA-binding</keyword>
<evidence type="ECO:0000256" key="4">
    <source>
        <dbReference type="SAM" id="MobiDB-lite"/>
    </source>
</evidence>
<dbReference type="GO" id="GO:0000049">
    <property type="term" value="F:tRNA binding"/>
    <property type="evidence" value="ECO:0007669"/>
    <property type="project" value="UniProtKB-UniRule"/>
</dbReference>
<dbReference type="EMBL" id="CP045895">
    <property type="protein sequence ID" value="QQP49026.1"/>
    <property type="molecule type" value="Genomic_DNA"/>
</dbReference>
<feature type="non-terminal residue" evidence="6">
    <location>
        <position position="211"/>
    </location>
</feature>
<gene>
    <name evidence="6" type="ORF">FKW44_009537</name>
</gene>
<dbReference type="OrthoDB" id="197206at2759"/>
<proteinExistence type="predicted"/>
<evidence type="ECO:0000256" key="2">
    <source>
        <dbReference type="ARBA" id="ARBA00022884"/>
    </source>
</evidence>
<reference evidence="7" key="1">
    <citation type="submission" date="2021-01" db="EMBL/GenBank/DDBJ databases">
        <title>Caligus Genome Assembly.</title>
        <authorList>
            <person name="Gallardo-Escarate C."/>
        </authorList>
    </citation>
    <scope>NUCLEOTIDE SEQUENCE [LARGE SCALE GENOMIC DNA]</scope>
</reference>
<evidence type="ECO:0000313" key="6">
    <source>
        <dbReference type="EMBL" id="QQP49026.1"/>
    </source>
</evidence>
<protein>
    <recommendedName>
        <fullName evidence="5">tRNA-binding domain-containing protein</fullName>
    </recommendedName>
</protein>
<dbReference type="InterPro" id="IPR002547">
    <property type="entry name" value="tRNA-bd_dom"/>
</dbReference>
<keyword evidence="1 3" id="KW-0820">tRNA-binding</keyword>
<evidence type="ECO:0000313" key="7">
    <source>
        <dbReference type="Proteomes" id="UP000595437"/>
    </source>
</evidence>
<feature type="compositionally biased region" description="Polar residues" evidence="4">
    <location>
        <begin position="85"/>
        <end position="94"/>
    </location>
</feature>
<feature type="domain" description="TRNA-binding" evidence="5">
    <location>
        <begin position="127"/>
        <end position="211"/>
    </location>
</feature>
<sequence>MASSEVMKRLEQRATAAEQLIAVIKRHINEFGHRSHRLMEDDIEQWKRKLIMAETSRGIRQFSGFTASSNPSTGTSSSSKPTLTQDSSPSTNKGPSDPPKQTGESKKEKKNKEPKKTASPVDEPPVDVGRLDLRVGHIVSAKKHPDADSLYVETIDVGEEKPRTVISGLVKFIPEAEMNDRMVVVLCNLKPSKMRGILSEAMVMCASTPDK</sequence>
<keyword evidence="7" id="KW-1185">Reference proteome</keyword>
<dbReference type="PROSITE" id="PS50886">
    <property type="entry name" value="TRBD"/>
    <property type="match status" value="1"/>
</dbReference>
<evidence type="ECO:0000256" key="3">
    <source>
        <dbReference type="PROSITE-ProRule" id="PRU00209"/>
    </source>
</evidence>
<dbReference type="PANTHER" id="PTHR11586:SF33">
    <property type="entry name" value="AMINOACYL TRNA SYNTHASE COMPLEX-INTERACTING MULTIFUNCTIONAL PROTEIN 1"/>
    <property type="match status" value="1"/>
</dbReference>
<dbReference type="PANTHER" id="PTHR11586">
    <property type="entry name" value="TRNA-AMINOACYLATION COFACTOR ARC1 FAMILY MEMBER"/>
    <property type="match status" value="1"/>
</dbReference>
<organism evidence="6 7">
    <name type="scientific">Caligus rogercresseyi</name>
    <name type="common">Sea louse</name>
    <dbReference type="NCBI Taxonomy" id="217165"/>
    <lineage>
        <taxon>Eukaryota</taxon>
        <taxon>Metazoa</taxon>
        <taxon>Ecdysozoa</taxon>
        <taxon>Arthropoda</taxon>
        <taxon>Crustacea</taxon>
        <taxon>Multicrustacea</taxon>
        <taxon>Hexanauplia</taxon>
        <taxon>Copepoda</taxon>
        <taxon>Siphonostomatoida</taxon>
        <taxon>Caligidae</taxon>
        <taxon>Caligus</taxon>
    </lineage>
</organism>
<feature type="compositionally biased region" description="Basic and acidic residues" evidence="4">
    <location>
        <begin position="103"/>
        <end position="116"/>
    </location>
</feature>
<dbReference type="SUPFAM" id="SSF50249">
    <property type="entry name" value="Nucleic acid-binding proteins"/>
    <property type="match status" value="1"/>
</dbReference>
<dbReference type="Gene3D" id="2.40.50.140">
    <property type="entry name" value="Nucleic acid-binding proteins"/>
    <property type="match status" value="1"/>
</dbReference>
<feature type="region of interest" description="Disordered" evidence="4">
    <location>
        <begin position="62"/>
        <end position="128"/>
    </location>
</feature>
<dbReference type="AlphaFoldDB" id="A0A7T8HFF4"/>
<dbReference type="Proteomes" id="UP000595437">
    <property type="component" value="Chromosome 6"/>
</dbReference>
<accession>A0A7T8HFF4</accession>
<evidence type="ECO:0000256" key="1">
    <source>
        <dbReference type="ARBA" id="ARBA00022555"/>
    </source>
</evidence>
<dbReference type="InterPro" id="IPR051270">
    <property type="entry name" value="Tyrosine-tRNA_ligase_regulator"/>
</dbReference>
<evidence type="ECO:0000259" key="5">
    <source>
        <dbReference type="PROSITE" id="PS50886"/>
    </source>
</evidence>
<dbReference type="Pfam" id="PF01588">
    <property type="entry name" value="tRNA_bind"/>
    <property type="match status" value="1"/>
</dbReference>